<comment type="subcellular location">
    <subcellularLocation>
        <location evidence="1 7">Cell membrane</location>
        <topology evidence="1 7">Multi-pass membrane protein</topology>
    </subcellularLocation>
</comment>
<name>A0A1D2LYJ0_BROTH</name>
<dbReference type="PANTHER" id="PTHR30561:SF0">
    <property type="entry name" value="GUANIDINIUM EXPORTER"/>
    <property type="match status" value="1"/>
</dbReference>
<dbReference type="Gene3D" id="1.10.3730.20">
    <property type="match status" value="1"/>
</dbReference>
<evidence type="ECO:0000256" key="5">
    <source>
        <dbReference type="ARBA" id="ARBA00022989"/>
    </source>
</evidence>
<feature type="transmembrane region" description="Helical" evidence="8">
    <location>
        <begin position="59"/>
        <end position="79"/>
    </location>
</feature>
<dbReference type="GeneID" id="66538397"/>
<evidence type="ECO:0000256" key="7">
    <source>
        <dbReference type="RuleBase" id="RU003942"/>
    </source>
</evidence>
<dbReference type="AlphaFoldDB" id="A0A1D2LYJ0"/>
<dbReference type="InterPro" id="IPR045324">
    <property type="entry name" value="Small_multidrug_res"/>
</dbReference>
<reference evidence="9 10" key="1">
    <citation type="submission" date="2017-09" db="EMBL/GenBank/DDBJ databases">
        <title>Complete Genome Sequences of Two Strains of the Meat Spoilage Bacterium Brochothrix thermosphacta Isolated from Ground Chicken.</title>
        <authorList>
            <person name="Paoli G.C."/>
            <person name="Wijey C."/>
            <person name="Chen C.-Y."/>
            <person name="Nguyen L."/>
            <person name="Yan X."/>
            <person name="Irwin P.L."/>
        </authorList>
    </citation>
    <scope>NUCLEOTIDE SEQUENCE [LARGE SCALE GENOMIC DNA]</scope>
    <source>
        <strain evidence="9 10">BI</strain>
    </source>
</reference>
<dbReference type="OrthoDB" id="21828at2"/>
<feature type="transmembrane region" description="Helical" evidence="8">
    <location>
        <begin position="86"/>
        <end position="103"/>
    </location>
</feature>
<keyword evidence="3" id="KW-1003">Cell membrane</keyword>
<feature type="transmembrane region" description="Helical" evidence="8">
    <location>
        <begin position="6"/>
        <end position="24"/>
    </location>
</feature>
<dbReference type="InterPro" id="IPR000390">
    <property type="entry name" value="Small_drug/metabolite_transptr"/>
</dbReference>
<keyword evidence="2" id="KW-0813">Transport</keyword>
<comment type="similarity">
    <text evidence="7">Belongs to the drug/metabolite transporter (DMT) superfamily. Small multidrug resistance (SMR) (TC 2.A.7.1) family.</text>
</comment>
<evidence type="ECO:0000256" key="2">
    <source>
        <dbReference type="ARBA" id="ARBA00022448"/>
    </source>
</evidence>
<accession>A0A1D2LYJ0</accession>
<evidence type="ECO:0000256" key="4">
    <source>
        <dbReference type="ARBA" id="ARBA00022692"/>
    </source>
</evidence>
<keyword evidence="10" id="KW-1185">Reference proteome</keyword>
<evidence type="ECO:0000256" key="8">
    <source>
        <dbReference type="SAM" id="Phobius"/>
    </source>
</evidence>
<dbReference type="STRING" id="2756.BFR44_02990"/>
<organism evidence="9 10">
    <name type="scientific">Brochothrix thermosphacta</name>
    <name type="common">Microbacterium thermosphactum</name>
    <dbReference type="NCBI Taxonomy" id="2756"/>
    <lineage>
        <taxon>Bacteria</taxon>
        <taxon>Bacillati</taxon>
        <taxon>Bacillota</taxon>
        <taxon>Bacilli</taxon>
        <taxon>Bacillales</taxon>
        <taxon>Listeriaceae</taxon>
        <taxon>Brochothrix</taxon>
    </lineage>
</organism>
<evidence type="ECO:0000256" key="3">
    <source>
        <dbReference type="ARBA" id="ARBA00022475"/>
    </source>
</evidence>
<sequence>MAWIILIIGGCFEVVGVASINRWVNKKNIKHMVELVVAFALSFALLSYAMNTIPMGTAYAVWTSIGTAGSAIVGMFFFGDAKSVRRILFITLIIAATVGLKLIS</sequence>
<dbReference type="KEGG" id="bths:CNY62_00350"/>
<evidence type="ECO:0000256" key="6">
    <source>
        <dbReference type="ARBA" id="ARBA00023136"/>
    </source>
</evidence>
<dbReference type="EMBL" id="CP023483">
    <property type="protein sequence ID" value="ATF24944.1"/>
    <property type="molecule type" value="Genomic_DNA"/>
</dbReference>
<gene>
    <name evidence="9" type="ORF">CNY62_00350</name>
</gene>
<dbReference type="Pfam" id="PF00893">
    <property type="entry name" value="Multi_Drug_Res"/>
    <property type="match status" value="1"/>
</dbReference>
<protein>
    <submittedName>
        <fullName evidence="9">QacE family quaternary ammonium compound efflux SMR transporter</fullName>
    </submittedName>
</protein>
<keyword evidence="5 8" id="KW-1133">Transmembrane helix</keyword>
<dbReference type="PANTHER" id="PTHR30561">
    <property type="entry name" value="SMR FAMILY PROTON-DEPENDENT DRUG EFFLUX TRANSPORTER SUGE"/>
    <property type="match status" value="1"/>
</dbReference>
<keyword evidence="4 7" id="KW-0812">Transmembrane</keyword>
<dbReference type="InterPro" id="IPR037185">
    <property type="entry name" value="EmrE-like"/>
</dbReference>
<dbReference type="GO" id="GO:0022857">
    <property type="term" value="F:transmembrane transporter activity"/>
    <property type="evidence" value="ECO:0007669"/>
    <property type="project" value="InterPro"/>
</dbReference>
<evidence type="ECO:0000313" key="9">
    <source>
        <dbReference type="EMBL" id="ATF24944.1"/>
    </source>
</evidence>
<dbReference type="RefSeq" id="WP_069120587.1">
    <property type="nucleotide sequence ID" value="NZ_CP016839.1"/>
</dbReference>
<proteinExistence type="inferred from homology"/>
<dbReference type="Proteomes" id="UP000243591">
    <property type="component" value="Chromosome"/>
</dbReference>
<feature type="transmembrane region" description="Helical" evidence="8">
    <location>
        <begin position="36"/>
        <end position="53"/>
    </location>
</feature>
<dbReference type="SUPFAM" id="SSF103481">
    <property type="entry name" value="Multidrug resistance efflux transporter EmrE"/>
    <property type="match status" value="1"/>
</dbReference>
<evidence type="ECO:0000313" key="10">
    <source>
        <dbReference type="Proteomes" id="UP000243591"/>
    </source>
</evidence>
<keyword evidence="6 8" id="KW-0472">Membrane</keyword>
<dbReference type="GO" id="GO:0005886">
    <property type="term" value="C:plasma membrane"/>
    <property type="evidence" value="ECO:0007669"/>
    <property type="project" value="UniProtKB-SubCell"/>
</dbReference>
<evidence type="ECO:0000256" key="1">
    <source>
        <dbReference type="ARBA" id="ARBA00004651"/>
    </source>
</evidence>